<dbReference type="EMBL" id="VWSF01000003">
    <property type="protein sequence ID" value="KAA5548438.1"/>
    <property type="molecule type" value="Genomic_DNA"/>
</dbReference>
<dbReference type="AlphaFoldDB" id="A0A5M6DLM3"/>
<reference evidence="1 2" key="1">
    <citation type="submission" date="2019-09" db="EMBL/GenBank/DDBJ databases">
        <title>Genome sequence and assembly of Adhaeribacter sp.</title>
        <authorList>
            <person name="Chhetri G."/>
        </authorList>
    </citation>
    <scope>NUCLEOTIDE SEQUENCE [LARGE SCALE GENOMIC DNA]</scope>
    <source>
        <strain evidence="1 2">DK36</strain>
    </source>
</reference>
<dbReference type="RefSeq" id="WP_150087569.1">
    <property type="nucleotide sequence ID" value="NZ_VWSF01000003.1"/>
</dbReference>
<sequence>MEPTFDSYPQFVANQVLKKDHLNELFGYLDEQNRLTRTNLIGIGIVCGLDVIPDASINTITFTQGCGVTSEGYLVAADTVALTHYQVYEVPQKVIYPPLYDSATQKNKYPLWEMLPAGGTQALDATFWADKVVLIFVELKEENLKNCSPNSCDDRGVEVTVTFRYLLISLTDADNLRADLLDNTDDATDLNQLTQAKALLKEIRLKRFDVPRQTPPLLTTNDLFDAYRKILTKQSIETFRDELMQAYTIYKPLLGSLPDTVLQNFGSTFTYQSDQLTLSNPLEYQYYYDFISDLIEAYNELRTVGLYAISICCPPPGLFPRHLLLGKATEDTTQVTSQYRHYFLPSPLFGSQKAVANQIQQLFERIIRLIEAFAIPHPKTLFDFNAIRITPSSLGPVPLSQKAIPFYYQITNGAPPLYQLWNYAKSQENKAKTNLTYHADLYPAPVEDFVLKPLTYDLEPYNFFRIEGHIGLHWFYALWRLAALRSQNRLPFDIVVLKTGRNFTNILDWHTHQCYFQDLEALFASLKEELICLLCQEARYFYDIPLSRGKTGQRLPTKVDFLRHCDPGYTYLENTWGFLYENAFEKTDLFKLFNRWQRLAADQNTKDFLLLIHKIIELGDLLTEAKDLVNFNIELFRAKHTDLSEYAALRLAELKLLLPQQNSDELSNAWLVEDLIDHLDFIIHACKAEAFEALAETCRKRREALQQQLLWGNYNRKNPGINHKSGVPVGGTFLLVYAGEEDTPTPPQKGRFIIAGRVVDNSGAPVPGVNILVRNTTQGTITQVDGRFRLIVTQLPVTLVVAFVGIPSQEVTVKEATDTLTIIVGEELPATNGQNRLPNGIVIADFYLPYLCCSDCLPIQINIPEPKPDEPEPLRVKPGEPECDEEKKNFTVILTISGGTPPYSVNGQPVNGADGKTHAVTLPTNQGDALVVTDDASQQVTVTINPHDCQPAEPCDLPCAGKAEKCLYPLWVPKPSRERRIRTREIKETILLIKDLENNKEFTIDFRELYEATVGELDNQTFDERFTKFVAELTSLVAQQMGADIFMITYDPKLRMLAFEHYTCHTFEMRVEVRLLFGDNQFPVIAHYNQDGWTLTDQEFNQTVTGRKVGCILMDKCKNITKPVCDEIIKPDAITIFVDMNENQVKYNLLNEDGLQPGLWMFENGGPFISQSFSGEYNGFASLEEDSVWVLGLKDNCFGVDTEFITNA</sequence>
<name>A0A5M6DLM3_9BACT</name>
<evidence type="ECO:0008006" key="3">
    <source>
        <dbReference type="Google" id="ProtNLM"/>
    </source>
</evidence>
<accession>A0A5M6DLM3</accession>
<keyword evidence="2" id="KW-1185">Reference proteome</keyword>
<comment type="caution">
    <text evidence="1">The sequence shown here is derived from an EMBL/GenBank/DDBJ whole genome shotgun (WGS) entry which is preliminary data.</text>
</comment>
<dbReference type="InterPro" id="IPR008969">
    <property type="entry name" value="CarboxyPept-like_regulatory"/>
</dbReference>
<dbReference type="SUPFAM" id="SSF49464">
    <property type="entry name" value="Carboxypeptidase regulatory domain-like"/>
    <property type="match status" value="1"/>
</dbReference>
<dbReference type="Gene3D" id="2.60.40.1120">
    <property type="entry name" value="Carboxypeptidase-like, regulatory domain"/>
    <property type="match status" value="1"/>
</dbReference>
<gene>
    <name evidence="1" type="ORF">F0145_06850</name>
</gene>
<evidence type="ECO:0000313" key="1">
    <source>
        <dbReference type="EMBL" id="KAA5548438.1"/>
    </source>
</evidence>
<evidence type="ECO:0000313" key="2">
    <source>
        <dbReference type="Proteomes" id="UP000323426"/>
    </source>
</evidence>
<protein>
    <recommendedName>
        <fullName evidence="3">Carboxypeptidase regulatory-like domain-containing protein</fullName>
    </recommendedName>
</protein>
<dbReference type="Pfam" id="PF13715">
    <property type="entry name" value="CarbopepD_reg_2"/>
    <property type="match status" value="1"/>
</dbReference>
<proteinExistence type="predicted"/>
<organism evidence="1 2">
    <name type="scientific">Adhaeribacter rhizoryzae</name>
    <dbReference type="NCBI Taxonomy" id="2607907"/>
    <lineage>
        <taxon>Bacteria</taxon>
        <taxon>Pseudomonadati</taxon>
        <taxon>Bacteroidota</taxon>
        <taxon>Cytophagia</taxon>
        <taxon>Cytophagales</taxon>
        <taxon>Hymenobacteraceae</taxon>
        <taxon>Adhaeribacter</taxon>
    </lineage>
</organism>
<dbReference type="Proteomes" id="UP000323426">
    <property type="component" value="Unassembled WGS sequence"/>
</dbReference>